<dbReference type="EMBL" id="CP024087">
    <property type="protein sequence ID" value="AYF26271.1"/>
    <property type="molecule type" value="Genomic_DNA"/>
</dbReference>
<evidence type="ECO:0000256" key="2">
    <source>
        <dbReference type="ARBA" id="ARBA00005914"/>
    </source>
</evidence>
<dbReference type="InterPro" id="IPR004937">
    <property type="entry name" value="Urea_transporter"/>
</dbReference>
<dbReference type="RefSeq" id="WP_120568791.1">
    <property type="nucleotide sequence ID" value="NZ_CP024087.1"/>
</dbReference>
<feature type="site" description="Important for channel permeability" evidence="7">
    <location>
        <position position="303"/>
    </location>
</feature>
<proteinExistence type="inferred from homology"/>
<dbReference type="Gene3D" id="1.10.3430.10">
    <property type="entry name" value="Ammonium transporter AmtB like domains"/>
    <property type="match status" value="1"/>
</dbReference>
<feature type="transmembrane region" description="Helical" evidence="8">
    <location>
        <begin position="197"/>
        <end position="215"/>
    </location>
</feature>
<keyword evidence="3" id="KW-1003">Cell membrane</keyword>
<evidence type="ECO:0000256" key="3">
    <source>
        <dbReference type="ARBA" id="ARBA00022475"/>
    </source>
</evidence>
<name>A0A386WDK8_9ACTN</name>
<dbReference type="AlphaFoldDB" id="A0A386WDK8"/>
<keyword evidence="6 8" id="KW-0472">Membrane</keyword>
<feature type="transmembrane region" description="Helical" evidence="8">
    <location>
        <begin position="272"/>
        <end position="291"/>
    </location>
</feature>
<dbReference type="InterPro" id="IPR017807">
    <property type="entry name" value="Urea_transporter_bac"/>
</dbReference>
<gene>
    <name evidence="9" type="primary">yut</name>
    <name evidence="9" type="ORF">CSH63_02080</name>
</gene>
<dbReference type="KEGG" id="mtua:CSH63_02080"/>
<evidence type="ECO:0000256" key="1">
    <source>
        <dbReference type="ARBA" id="ARBA00004651"/>
    </source>
</evidence>
<evidence type="ECO:0000256" key="7">
    <source>
        <dbReference type="PIRSR" id="PIRSR016502-1"/>
    </source>
</evidence>
<feature type="transmembrane region" description="Helical" evidence="8">
    <location>
        <begin position="35"/>
        <end position="52"/>
    </location>
</feature>
<dbReference type="PANTHER" id="PTHR10464">
    <property type="entry name" value="UREA TRANSPORTER"/>
    <property type="match status" value="1"/>
</dbReference>
<evidence type="ECO:0000256" key="5">
    <source>
        <dbReference type="ARBA" id="ARBA00022989"/>
    </source>
</evidence>
<dbReference type="Pfam" id="PF03253">
    <property type="entry name" value="UT"/>
    <property type="match status" value="1"/>
</dbReference>
<evidence type="ECO:0000256" key="4">
    <source>
        <dbReference type="ARBA" id="ARBA00022692"/>
    </source>
</evidence>
<feature type="transmembrane region" description="Helical" evidence="8">
    <location>
        <begin position="139"/>
        <end position="158"/>
    </location>
</feature>
<evidence type="ECO:0000313" key="10">
    <source>
        <dbReference type="Proteomes" id="UP000267804"/>
    </source>
</evidence>
<sequence length="356" mass="38384">MADIGRGWRHLADRNPAAGFVDACLRGAAQVVLQNNPLSGLLILIALAWGAFENGTPRVFGGGVLGLVVGTATALALRVDMSSWRKGLFGFSPLLTGLAVPTFLDQRPLMWLYLVLGAIGTVVVTLALNAVFKRWNLTAYTFPFVLTTWFLLMAAYQFDRFTVLTKLTPKFPGEGSSAGGTFDWGLVPTFFKGVSQVYLIESWVTGLLILVALLINSRWSALFAVIGAVGATLLALWFGADGASLDKGLFAFNAVLTAIVVGAVAHRPGALVTVYTLFGIALTLVVQMALTTMLTPLGIPVLTGPFNIATWLLLLPDRHFAPVPNHERVKDSVLHTVRDSVHLREKEGNRVRSERG</sequence>
<feature type="transmembrane region" description="Helical" evidence="8">
    <location>
        <begin position="222"/>
        <end position="240"/>
    </location>
</feature>
<organism evidence="9 10">
    <name type="scientific">Micromonospora tulbaghiae</name>
    <dbReference type="NCBI Taxonomy" id="479978"/>
    <lineage>
        <taxon>Bacteria</taxon>
        <taxon>Bacillati</taxon>
        <taxon>Actinomycetota</taxon>
        <taxon>Actinomycetes</taxon>
        <taxon>Micromonosporales</taxon>
        <taxon>Micromonosporaceae</taxon>
        <taxon>Micromonospora</taxon>
    </lineage>
</organism>
<dbReference type="GO" id="GO:0015204">
    <property type="term" value="F:urea transmembrane transporter activity"/>
    <property type="evidence" value="ECO:0007669"/>
    <property type="project" value="InterPro"/>
</dbReference>
<dbReference type="PANTHER" id="PTHR10464:SF4">
    <property type="entry name" value="UREA TRANSPORTER"/>
    <property type="match status" value="1"/>
</dbReference>
<dbReference type="NCBIfam" id="TIGR03441">
    <property type="entry name" value="urea_trans_yut"/>
    <property type="match status" value="1"/>
</dbReference>
<evidence type="ECO:0000256" key="8">
    <source>
        <dbReference type="SAM" id="Phobius"/>
    </source>
</evidence>
<evidence type="ECO:0000256" key="6">
    <source>
        <dbReference type="ARBA" id="ARBA00023136"/>
    </source>
</evidence>
<dbReference type="Proteomes" id="UP000267804">
    <property type="component" value="Chromosome"/>
</dbReference>
<feature type="transmembrane region" description="Helical" evidence="8">
    <location>
        <begin position="58"/>
        <end position="76"/>
    </location>
</feature>
<comment type="subcellular location">
    <subcellularLocation>
        <location evidence="1">Cell membrane</location>
        <topology evidence="1">Multi-pass membrane protein</topology>
    </subcellularLocation>
</comment>
<dbReference type="GO" id="GO:0005886">
    <property type="term" value="C:plasma membrane"/>
    <property type="evidence" value="ECO:0007669"/>
    <property type="project" value="UniProtKB-SubCell"/>
</dbReference>
<comment type="similarity">
    <text evidence="2">Belongs to the urea transporter family.</text>
</comment>
<feature type="transmembrane region" description="Helical" evidence="8">
    <location>
        <begin position="110"/>
        <end position="132"/>
    </location>
</feature>
<feature type="transmembrane region" description="Helical" evidence="8">
    <location>
        <begin position="246"/>
        <end position="265"/>
    </location>
</feature>
<accession>A0A386WDK8</accession>
<dbReference type="InterPro" id="IPR029020">
    <property type="entry name" value="Ammonium/urea_transptr"/>
</dbReference>
<feature type="transmembrane region" description="Helical" evidence="8">
    <location>
        <begin position="297"/>
        <end position="315"/>
    </location>
</feature>
<reference evidence="9 10" key="1">
    <citation type="submission" date="2017-10" db="EMBL/GenBank/DDBJ databases">
        <title>Integration of genomic and chemical information greatly accelerates assignment of the full stereostructure of myelolactone, a potent inhibitor of myeloma from a marine-derived Micromonospora.</title>
        <authorList>
            <person name="Kim M.C."/>
            <person name="Machado H."/>
            <person name="Jensen P.R."/>
            <person name="Fenical W."/>
        </authorList>
    </citation>
    <scope>NUCLEOTIDE SEQUENCE [LARGE SCALE GENOMIC DNA]</scope>
    <source>
        <strain evidence="9 10">CNY-010</strain>
    </source>
</reference>
<evidence type="ECO:0000313" key="9">
    <source>
        <dbReference type="EMBL" id="AYF26271.1"/>
    </source>
</evidence>
<keyword evidence="4 8" id="KW-0812">Transmembrane</keyword>
<dbReference type="PIRSF" id="PIRSF016502">
    <property type="entry name" value="Urea_transporter"/>
    <property type="match status" value="1"/>
</dbReference>
<keyword evidence="5 8" id="KW-1133">Transmembrane helix</keyword>
<protein>
    <submittedName>
        <fullName evidence="9">Urea transporter</fullName>
    </submittedName>
</protein>